<keyword evidence="2" id="KW-1185">Reference proteome</keyword>
<proteinExistence type="predicted"/>
<dbReference type="Proteomes" id="UP000290289">
    <property type="component" value="Chromosome 10"/>
</dbReference>
<dbReference type="AlphaFoldDB" id="A0A498IRR3"/>
<evidence type="ECO:0000313" key="2">
    <source>
        <dbReference type="Proteomes" id="UP000290289"/>
    </source>
</evidence>
<name>A0A498IRR3_MALDO</name>
<evidence type="ECO:0000313" key="1">
    <source>
        <dbReference type="EMBL" id="RXH86036.1"/>
    </source>
</evidence>
<protein>
    <submittedName>
        <fullName evidence="1">Uncharacterized protein</fullName>
    </submittedName>
</protein>
<accession>A0A498IRR3</accession>
<gene>
    <name evidence="1" type="ORF">DVH24_017089</name>
</gene>
<organism evidence="1 2">
    <name type="scientific">Malus domestica</name>
    <name type="common">Apple</name>
    <name type="synonym">Pyrus malus</name>
    <dbReference type="NCBI Taxonomy" id="3750"/>
    <lineage>
        <taxon>Eukaryota</taxon>
        <taxon>Viridiplantae</taxon>
        <taxon>Streptophyta</taxon>
        <taxon>Embryophyta</taxon>
        <taxon>Tracheophyta</taxon>
        <taxon>Spermatophyta</taxon>
        <taxon>Magnoliopsida</taxon>
        <taxon>eudicotyledons</taxon>
        <taxon>Gunneridae</taxon>
        <taxon>Pentapetalae</taxon>
        <taxon>rosids</taxon>
        <taxon>fabids</taxon>
        <taxon>Rosales</taxon>
        <taxon>Rosaceae</taxon>
        <taxon>Amygdaloideae</taxon>
        <taxon>Maleae</taxon>
        <taxon>Malus</taxon>
    </lineage>
</organism>
<comment type="caution">
    <text evidence="1">The sequence shown here is derived from an EMBL/GenBank/DDBJ whole genome shotgun (WGS) entry which is preliminary data.</text>
</comment>
<reference evidence="1 2" key="1">
    <citation type="submission" date="2018-10" db="EMBL/GenBank/DDBJ databases">
        <title>A high-quality apple genome assembly.</title>
        <authorList>
            <person name="Hu J."/>
        </authorList>
    </citation>
    <scope>NUCLEOTIDE SEQUENCE [LARGE SCALE GENOMIC DNA]</scope>
    <source>
        <strain evidence="2">cv. HFTH1</strain>
        <tissue evidence="1">Young leaf</tissue>
    </source>
</reference>
<dbReference type="EMBL" id="RDQH01000336">
    <property type="protein sequence ID" value="RXH86036.1"/>
    <property type="molecule type" value="Genomic_DNA"/>
</dbReference>
<sequence length="114" mass="13006">MFFMEDRTDLDDQSEINSELPFFDLTTIAAATDNFSVANKLGKGGEIWGGDPEILLTIVYYDISFVNGQDEISVTHNASKGSIFTRKVVDESGNYQRLMWLDQENQWIRLSYNP</sequence>